<dbReference type="Proteomes" id="UP001207468">
    <property type="component" value="Unassembled WGS sequence"/>
</dbReference>
<dbReference type="EMBL" id="JAGFNK010000336">
    <property type="protein sequence ID" value="KAI9452450.1"/>
    <property type="molecule type" value="Genomic_DNA"/>
</dbReference>
<organism evidence="1 2">
    <name type="scientific">Russula earlei</name>
    <dbReference type="NCBI Taxonomy" id="71964"/>
    <lineage>
        <taxon>Eukaryota</taxon>
        <taxon>Fungi</taxon>
        <taxon>Dikarya</taxon>
        <taxon>Basidiomycota</taxon>
        <taxon>Agaricomycotina</taxon>
        <taxon>Agaricomycetes</taxon>
        <taxon>Russulales</taxon>
        <taxon>Russulaceae</taxon>
        <taxon>Russula</taxon>
    </lineage>
</organism>
<reference evidence="1" key="1">
    <citation type="submission" date="2021-03" db="EMBL/GenBank/DDBJ databases">
        <title>Evolutionary priming and transition to the ectomycorrhizal habit in an iconic lineage of mushroom-forming fungi: is preadaptation a requirement?</title>
        <authorList>
            <consortium name="DOE Joint Genome Institute"/>
            <person name="Looney B.P."/>
            <person name="Miyauchi S."/>
            <person name="Morin E."/>
            <person name="Drula E."/>
            <person name="Courty P.E."/>
            <person name="Chicoki N."/>
            <person name="Fauchery L."/>
            <person name="Kohler A."/>
            <person name="Kuo A."/>
            <person name="LaButti K."/>
            <person name="Pangilinan J."/>
            <person name="Lipzen A."/>
            <person name="Riley R."/>
            <person name="Andreopoulos W."/>
            <person name="He G."/>
            <person name="Johnson J."/>
            <person name="Barry K.W."/>
            <person name="Grigoriev I.V."/>
            <person name="Nagy L."/>
            <person name="Hibbett D."/>
            <person name="Henrissat B."/>
            <person name="Matheny P.B."/>
            <person name="Labbe J."/>
            <person name="Martin A.F."/>
        </authorList>
    </citation>
    <scope>NUCLEOTIDE SEQUENCE</scope>
    <source>
        <strain evidence="1">BPL698</strain>
    </source>
</reference>
<protein>
    <submittedName>
        <fullName evidence="1">Uncharacterized protein</fullName>
    </submittedName>
</protein>
<comment type="caution">
    <text evidence="1">The sequence shown here is derived from an EMBL/GenBank/DDBJ whole genome shotgun (WGS) entry which is preliminary data.</text>
</comment>
<keyword evidence="2" id="KW-1185">Reference proteome</keyword>
<sequence length="559" mass="59524">MRMPADSSADPIDPQFHAPSKSPSIVAIPRSPPPTSGTDPISSIPPGSRTDLPSEELKRRRTIAERMAKLGGIKFGAPPPVNRVQPSAGAPARPPEDLAPEESAIGLEQPAEAEEDEQDEQARRQRIAAKLAGMGGMRLGMLPIQPGVSSPPPPPIPVRREEESTPRSPPRAIAPPRQPATHYSESDQEYEHPSSSDDGVQVEAEESELEEVLHEDLEDEYVVETRRRRHPRSTRPPVPSARPPVPPTGRNPSIETPPVGARSGSFDTITSVPRAPAHQATSDFVMVEAEEAHFAPTAWPSRGPPPTLWTVPPPLESSDLGATGHWELPSIPSGSLDLGDSGLASDLSGSMWSEDSTAYPPAAQPSAASSSPPPTGAPPSLMGQSRAHAGVPARMTADDLRAVWNRVGAHVAEAAAGLLERSKRTLVGNGSYEGFIAEALAQVPNASLPHSPGEYGILIYAQTGAQVHTRLTDIMAGDVVVLEGAKLKGHKGLQSYSMSAGEGTPCMGVVSEFDAKKLKLKALQANQRVGQVVRTDLVATPRRCAESRPRLFFFFFCVL</sequence>
<proteinExistence type="predicted"/>
<name>A0ACC0TXF4_9AGAM</name>
<evidence type="ECO:0000313" key="1">
    <source>
        <dbReference type="EMBL" id="KAI9452450.1"/>
    </source>
</evidence>
<evidence type="ECO:0000313" key="2">
    <source>
        <dbReference type="Proteomes" id="UP001207468"/>
    </source>
</evidence>
<gene>
    <name evidence="1" type="ORF">F5148DRAFT_1236118</name>
</gene>
<accession>A0ACC0TXF4</accession>